<proteinExistence type="predicted"/>
<evidence type="ECO:0000313" key="2">
    <source>
        <dbReference type="EMBL" id="QHU18268.1"/>
    </source>
</evidence>
<keyword evidence="1" id="KW-0812">Transmembrane</keyword>
<organism evidence="2">
    <name type="scientific">viral metagenome</name>
    <dbReference type="NCBI Taxonomy" id="1070528"/>
    <lineage>
        <taxon>unclassified sequences</taxon>
        <taxon>metagenomes</taxon>
        <taxon>organismal metagenomes</taxon>
    </lineage>
</organism>
<accession>A0A6C0KPK1</accession>
<dbReference type="AlphaFoldDB" id="A0A6C0KPK1"/>
<protein>
    <submittedName>
        <fullName evidence="2">Uncharacterized protein</fullName>
    </submittedName>
</protein>
<keyword evidence="1" id="KW-0472">Membrane</keyword>
<dbReference type="EMBL" id="MN740926">
    <property type="protein sequence ID" value="QHU18268.1"/>
    <property type="molecule type" value="Genomic_DNA"/>
</dbReference>
<evidence type="ECO:0000256" key="1">
    <source>
        <dbReference type="SAM" id="Phobius"/>
    </source>
</evidence>
<sequence>MLIKKKPIALCDPYLWEDPRYLFRFHKPEGVCVSENVNYIILVYIVAFLLGSVATALTKRSGLTLVTILLATVFLFPIFIKLRKIEAFRTNFAGSEFVAEDSDDPDKLYEQSKRGLPADEGFVASQPIPDFNQTGVVGNPANPFDNVLVNEIKYTPTRPAAPNIRTTNARIALDDFFRVQWYSDPTDVFGKSQSQRQFVTQPSTTIPNDQGSFQNWLYKIPGKTCKEGNAAACYGGTNGAALPWLNL</sequence>
<feature type="transmembrane region" description="Helical" evidence="1">
    <location>
        <begin position="37"/>
        <end position="57"/>
    </location>
</feature>
<keyword evidence="1" id="KW-1133">Transmembrane helix</keyword>
<name>A0A6C0KPK1_9ZZZZ</name>
<feature type="transmembrane region" description="Helical" evidence="1">
    <location>
        <begin position="63"/>
        <end position="80"/>
    </location>
</feature>
<reference evidence="2" key="1">
    <citation type="journal article" date="2020" name="Nature">
        <title>Giant virus diversity and host interactions through global metagenomics.</title>
        <authorList>
            <person name="Schulz F."/>
            <person name="Roux S."/>
            <person name="Paez-Espino D."/>
            <person name="Jungbluth S."/>
            <person name="Walsh D.A."/>
            <person name="Denef V.J."/>
            <person name="McMahon K.D."/>
            <person name="Konstantinidis K.T."/>
            <person name="Eloe-Fadrosh E.A."/>
            <person name="Kyrpides N.C."/>
            <person name="Woyke T."/>
        </authorList>
    </citation>
    <scope>NUCLEOTIDE SEQUENCE</scope>
    <source>
        <strain evidence="2">GVMAG-S-3300013006-138</strain>
    </source>
</reference>